<evidence type="ECO:0000256" key="1">
    <source>
        <dbReference type="ARBA" id="ARBA00022737"/>
    </source>
</evidence>
<dbReference type="AlphaFoldDB" id="A0A9P6SJP5"/>
<sequence>MPDPEQPGGLTSTHGNQYQHIQIGEGARAQLGNTYHIGQEDPLSVLSFATNAPFNSYNRQHEPACLTDTRVDLLQRIYDWANRKDRQDERCIFWLNGLAGTGKLTISRTVARRYSEQKRLGASFFFSKGGGDVSHAGKFFTSLAV</sequence>
<protein>
    <recommendedName>
        <fullName evidence="2">Nephrocystin 3-like N-terminal domain-containing protein</fullName>
    </recommendedName>
</protein>
<gene>
    <name evidence="3" type="ORF">D0Z07_9207</name>
</gene>
<reference evidence="3" key="1">
    <citation type="submission" date="2019-07" db="EMBL/GenBank/DDBJ databases">
        <title>Hyphodiscus hymeniophilus genome sequencing and assembly.</title>
        <authorList>
            <person name="Kramer G."/>
            <person name="Nodwell J."/>
        </authorList>
    </citation>
    <scope>NUCLEOTIDE SEQUENCE</scope>
    <source>
        <strain evidence="3">ATCC 34498</strain>
    </source>
</reference>
<dbReference type="EMBL" id="VNKQ01000020">
    <property type="protein sequence ID" value="KAG0645009.1"/>
    <property type="molecule type" value="Genomic_DNA"/>
</dbReference>
<dbReference type="Proteomes" id="UP000785200">
    <property type="component" value="Unassembled WGS sequence"/>
</dbReference>
<evidence type="ECO:0000313" key="4">
    <source>
        <dbReference type="Proteomes" id="UP000785200"/>
    </source>
</evidence>
<proteinExistence type="predicted"/>
<accession>A0A9P6SJP5</accession>
<dbReference type="InterPro" id="IPR056884">
    <property type="entry name" value="NPHP3-like_N"/>
</dbReference>
<organism evidence="3 4">
    <name type="scientific">Hyphodiscus hymeniophilus</name>
    <dbReference type="NCBI Taxonomy" id="353542"/>
    <lineage>
        <taxon>Eukaryota</taxon>
        <taxon>Fungi</taxon>
        <taxon>Dikarya</taxon>
        <taxon>Ascomycota</taxon>
        <taxon>Pezizomycotina</taxon>
        <taxon>Leotiomycetes</taxon>
        <taxon>Helotiales</taxon>
        <taxon>Hyphodiscaceae</taxon>
        <taxon>Hyphodiscus</taxon>
    </lineage>
</organism>
<evidence type="ECO:0000313" key="3">
    <source>
        <dbReference type="EMBL" id="KAG0645009.1"/>
    </source>
</evidence>
<keyword evidence="4" id="KW-1185">Reference proteome</keyword>
<comment type="caution">
    <text evidence="3">The sequence shown here is derived from an EMBL/GenBank/DDBJ whole genome shotgun (WGS) entry which is preliminary data.</text>
</comment>
<keyword evidence="1" id="KW-0677">Repeat</keyword>
<feature type="domain" description="Nephrocystin 3-like N-terminal" evidence="2">
    <location>
        <begin position="84"/>
        <end position="144"/>
    </location>
</feature>
<evidence type="ECO:0000259" key="2">
    <source>
        <dbReference type="Pfam" id="PF24883"/>
    </source>
</evidence>
<name>A0A9P6SJP5_9HELO</name>
<dbReference type="OrthoDB" id="674604at2759"/>
<dbReference type="Pfam" id="PF24883">
    <property type="entry name" value="NPHP3_N"/>
    <property type="match status" value="1"/>
</dbReference>